<dbReference type="RefSeq" id="WP_212980673.1">
    <property type="nucleotide sequence ID" value="NZ_AP025343.1"/>
</dbReference>
<evidence type="ECO:0000313" key="2">
    <source>
        <dbReference type="EMBL" id="GIO50464.1"/>
    </source>
</evidence>
<accession>A0A919YGR6</accession>
<dbReference type="GO" id="GO:0016747">
    <property type="term" value="F:acyltransferase activity, transferring groups other than amino-acyl groups"/>
    <property type="evidence" value="ECO:0007669"/>
    <property type="project" value="InterPro"/>
</dbReference>
<feature type="domain" description="N-acetyltransferase" evidence="1">
    <location>
        <begin position="1"/>
        <end position="63"/>
    </location>
</feature>
<evidence type="ECO:0000259" key="1">
    <source>
        <dbReference type="PROSITE" id="PS51186"/>
    </source>
</evidence>
<protein>
    <recommendedName>
        <fullName evidence="1">N-acetyltransferase domain-containing protein</fullName>
    </recommendedName>
</protein>
<sequence>MGAAFQENEANFHDGLFVARYNGLTVGFLYLNNYKRGRGAGTTIFVSKEYRRKGIGTKLIKKG</sequence>
<dbReference type="SUPFAM" id="SSF55729">
    <property type="entry name" value="Acyl-CoA N-acyltransferases (Nat)"/>
    <property type="match status" value="1"/>
</dbReference>
<dbReference type="Proteomes" id="UP000682811">
    <property type="component" value="Unassembled WGS sequence"/>
</dbReference>
<dbReference type="Pfam" id="PF00583">
    <property type="entry name" value="Acetyltransf_1"/>
    <property type="match status" value="1"/>
</dbReference>
<organism evidence="2 3">
    <name type="scientific">Paenibacillus azoreducens</name>
    <dbReference type="NCBI Taxonomy" id="116718"/>
    <lineage>
        <taxon>Bacteria</taxon>
        <taxon>Bacillati</taxon>
        <taxon>Bacillota</taxon>
        <taxon>Bacilli</taxon>
        <taxon>Bacillales</taxon>
        <taxon>Paenibacillaceae</taxon>
        <taxon>Paenibacillus</taxon>
    </lineage>
</organism>
<dbReference type="Gene3D" id="3.40.630.30">
    <property type="match status" value="1"/>
</dbReference>
<dbReference type="PROSITE" id="PS51186">
    <property type="entry name" value="GNAT"/>
    <property type="match status" value="1"/>
</dbReference>
<dbReference type="InterPro" id="IPR000182">
    <property type="entry name" value="GNAT_dom"/>
</dbReference>
<dbReference type="AlphaFoldDB" id="A0A919YGR6"/>
<keyword evidence="3" id="KW-1185">Reference proteome</keyword>
<comment type="caution">
    <text evidence="2">The sequence shown here is derived from an EMBL/GenBank/DDBJ whole genome shotgun (WGS) entry which is preliminary data.</text>
</comment>
<gene>
    <name evidence="2" type="ORF">J34TS1_52290</name>
</gene>
<dbReference type="InterPro" id="IPR016181">
    <property type="entry name" value="Acyl_CoA_acyltransferase"/>
</dbReference>
<dbReference type="EMBL" id="BORT01000033">
    <property type="protein sequence ID" value="GIO50464.1"/>
    <property type="molecule type" value="Genomic_DNA"/>
</dbReference>
<name>A0A919YGR6_9BACL</name>
<proteinExistence type="predicted"/>
<dbReference type="CDD" id="cd04301">
    <property type="entry name" value="NAT_SF"/>
    <property type="match status" value="1"/>
</dbReference>
<evidence type="ECO:0000313" key="3">
    <source>
        <dbReference type="Proteomes" id="UP000682811"/>
    </source>
</evidence>
<reference evidence="2 3" key="1">
    <citation type="submission" date="2021-03" db="EMBL/GenBank/DDBJ databases">
        <title>Antimicrobial resistance genes in bacteria isolated from Japanese honey, and their potential for conferring macrolide and lincosamide resistance in the American foulbrood pathogen Paenibacillus larvae.</title>
        <authorList>
            <person name="Okamoto M."/>
            <person name="Kumagai M."/>
            <person name="Kanamori H."/>
            <person name="Takamatsu D."/>
        </authorList>
    </citation>
    <scope>NUCLEOTIDE SEQUENCE [LARGE SCALE GENOMIC DNA]</scope>
    <source>
        <strain evidence="2 3">J34TS1</strain>
    </source>
</reference>